<evidence type="ECO:0000313" key="1">
    <source>
        <dbReference type="EMBL" id="OGF96946.1"/>
    </source>
</evidence>
<dbReference type="Proteomes" id="UP000176992">
    <property type="component" value="Unassembled WGS sequence"/>
</dbReference>
<dbReference type="AlphaFoldDB" id="A0A1F5YAI2"/>
<protein>
    <submittedName>
        <fullName evidence="1">Asparagine synthetase B</fullName>
    </submittedName>
</protein>
<evidence type="ECO:0000313" key="2">
    <source>
        <dbReference type="Proteomes" id="UP000176992"/>
    </source>
</evidence>
<reference evidence="1 2" key="1">
    <citation type="journal article" date="2016" name="Nat. Commun.">
        <title>Thousands of microbial genomes shed light on interconnected biogeochemical processes in an aquifer system.</title>
        <authorList>
            <person name="Anantharaman K."/>
            <person name="Brown C.T."/>
            <person name="Hug L.A."/>
            <person name="Sharon I."/>
            <person name="Castelle C.J."/>
            <person name="Probst A.J."/>
            <person name="Thomas B.C."/>
            <person name="Singh A."/>
            <person name="Wilkins M.J."/>
            <person name="Karaoz U."/>
            <person name="Brodie E.L."/>
            <person name="Williams K.H."/>
            <person name="Hubbard S.S."/>
            <person name="Banfield J.F."/>
        </authorList>
    </citation>
    <scope>NUCLEOTIDE SEQUENCE [LARGE SCALE GENOMIC DNA]</scope>
</reference>
<proteinExistence type="predicted"/>
<name>A0A1F5YAI2_9BACT</name>
<comment type="caution">
    <text evidence="1">The sequence shown here is derived from an EMBL/GenBank/DDBJ whole genome shotgun (WGS) entry which is preliminary data.</text>
</comment>
<sequence length="414" mass="47372">MLAIALWFLFSGALRAEILVPMDLTQNDHLKAYGLAYKVLKTGASVEWLLNYRGGAFLFAENEAYERQARLMGVSFERVAPDQVQALHGQIEQENMEVVLLEKAPRVAIYTPPNKSPWDDAVTLALTYAEVDYDKIWDSEVLDGKLNEYDWLHLHHEDFTGQYSKFYIGYAGRDWYEDEIVRNEEVARRYGYDKVWKLKHAVARRIADYVRQGGFLFAMCLASETLDIALAAQDVDIVSPEVDGDPIDPNAGQKLDFTNTLAFQNFRVELNPMINSFSDLDGHQVNNPPLRQPLGYFQIFNFAAKYDPVPSLLTQDHTDFIKDFYGQSTSFLRRTLKDAVTVLAFEQDKPWVKYIHGNADKGFWTFLGGHDPEDPEHRIGDPPPKLELHKNSPGYRLILNNLLFPAAKKKELKT</sequence>
<organism evidence="1 2">
    <name type="scientific">Candidatus Glassbacteria bacterium GWA2_58_10</name>
    <dbReference type="NCBI Taxonomy" id="1817865"/>
    <lineage>
        <taxon>Bacteria</taxon>
        <taxon>Candidatus Glassiibacteriota</taxon>
    </lineage>
</organism>
<dbReference type="EMBL" id="MFIV01000245">
    <property type="protein sequence ID" value="OGF96946.1"/>
    <property type="molecule type" value="Genomic_DNA"/>
</dbReference>
<gene>
    <name evidence="1" type="ORF">A2Z86_05715</name>
</gene>
<accession>A0A1F5YAI2</accession>